<accession>A0ABQ1WKI2</accession>
<comment type="caution">
    <text evidence="3">The sequence shown here is derived from an EMBL/GenBank/DDBJ whole genome shotgun (WGS) entry which is preliminary data.</text>
</comment>
<keyword evidence="4" id="KW-1185">Reference proteome</keyword>
<dbReference type="InterPro" id="IPR029063">
    <property type="entry name" value="SAM-dependent_MTases_sf"/>
</dbReference>
<gene>
    <name evidence="3" type="ORF">GCM10011378_05440</name>
</gene>
<sequence length="266" mass="29317">MPMKLRLQLFEFEDLPWFPQVIRAGMMDYLRFMITALGTYQPIVPLLHQALRQTGQTRLLELGAGAGGGTAPLLRRLQATGLPAATVTLTDLYPQPLAWQTLQAQTPGLRYELAPVDATAVAAGLTGFRTIFSAFHHFSPPAAEAILADAVRQRAGIGVFEGAGKHWAEILLACTVLPVAQLLITPFIRPFRFSRLFFTYAVPLIPLFTIWDGCVSILRMYPPAQLLALAHRADAAGTFRWQAGVVRHWWGPKVTYLIGVPTETEG</sequence>
<protein>
    <recommendedName>
        <fullName evidence="2">Methyltransferase domain-containing protein</fullName>
    </recommendedName>
</protein>
<dbReference type="Pfam" id="PF13649">
    <property type="entry name" value="Methyltransf_25"/>
    <property type="match status" value="1"/>
</dbReference>
<feature type="domain" description="Methyltransferase" evidence="2">
    <location>
        <begin position="60"/>
        <end position="152"/>
    </location>
</feature>
<evidence type="ECO:0000313" key="3">
    <source>
        <dbReference type="EMBL" id="GGG31815.1"/>
    </source>
</evidence>
<name>A0ABQ1WKI2_9BACT</name>
<keyword evidence="1" id="KW-0472">Membrane</keyword>
<proteinExistence type="predicted"/>
<evidence type="ECO:0000256" key="1">
    <source>
        <dbReference type="SAM" id="Phobius"/>
    </source>
</evidence>
<dbReference type="Proteomes" id="UP000601361">
    <property type="component" value="Unassembled WGS sequence"/>
</dbReference>
<reference evidence="4" key="1">
    <citation type="journal article" date="2019" name="Int. J. Syst. Evol. Microbiol.">
        <title>The Global Catalogue of Microorganisms (GCM) 10K type strain sequencing project: providing services to taxonomists for standard genome sequencing and annotation.</title>
        <authorList>
            <consortium name="The Broad Institute Genomics Platform"/>
            <consortium name="The Broad Institute Genome Sequencing Center for Infectious Disease"/>
            <person name="Wu L."/>
            <person name="Ma J."/>
        </authorList>
    </citation>
    <scope>NUCLEOTIDE SEQUENCE [LARGE SCALE GENOMIC DNA]</scope>
    <source>
        <strain evidence="4">CGMCC 1.12990</strain>
    </source>
</reference>
<dbReference type="InterPro" id="IPR041698">
    <property type="entry name" value="Methyltransf_25"/>
</dbReference>
<evidence type="ECO:0000313" key="4">
    <source>
        <dbReference type="Proteomes" id="UP000601361"/>
    </source>
</evidence>
<dbReference type="SUPFAM" id="SSF53335">
    <property type="entry name" value="S-adenosyl-L-methionine-dependent methyltransferases"/>
    <property type="match status" value="1"/>
</dbReference>
<dbReference type="EMBL" id="BMGS01000001">
    <property type="protein sequence ID" value="GGG31815.1"/>
    <property type="molecule type" value="Genomic_DNA"/>
</dbReference>
<organism evidence="3 4">
    <name type="scientific">Hymenobacter glacieicola</name>
    <dbReference type="NCBI Taxonomy" id="1562124"/>
    <lineage>
        <taxon>Bacteria</taxon>
        <taxon>Pseudomonadati</taxon>
        <taxon>Bacteroidota</taxon>
        <taxon>Cytophagia</taxon>
        <taxon>Cytophagales</taxon>
        <taxon>Hymenobacteraceae</taxon>
        <taxon>Hymenobacter</taxon>
    </lineage>
</organism>
<evidence type="ECO:0000259" key="2">
    <source>
        <dbReference type="Pfam" id="PF13649"/>
    </source>
</evidence>
<keyword evidence="1" id="KW-0812">Transmembrane</keyword>
<keyword evidence="1" id="KW-1133">Transmembrane helix</keyword>
<feature type="transmembrane region" description="Helical" evidence="1">
    <location>
        <begin position="197"/>
        <end position="218"/>
    </location>
</feature>
<dbReference type="Gene3D" id="3.40.50.150">
    <property type="entry name" value="Vaccinia Virus protein VP39"/>
    <property type="match status" value="1"/>
</dbReference>